<dbReference type="Gene3D" id="2.60.120.920">
    <property type="match status" value="1"/>
</dbReference>
<keyword evidence="7" id="KW-1185">Reference proteome</keyword>
<comment type="similarity">
    <text evidence="3">Belongs to the cclA family.</text>
</comment>
<dbReference type="SMART" id="SM00449">
    <property type="entry name" value="SPRY"/>
    <property type="match status" value="1"/>
</dbReference>
<dbReference type="EMBL" id="KZ819356">
    <property type="protein sequence ID" value="PWN45242.1"/>
    <property type="molecule type" value="Genomic_DNA"/>
</dbReference>
<dbReference type="InterPro" id="IPR003877">
    <property type="entry name" value="SPRY_dom"/>
</dbReference>
<dbReference type="STRING" id="1522189.A0A316W659"/>
<dbReference type="PANTHER" id="PTHR10598">
    <property type="entry name" value="SET1/ASH2 HISTONE METHYLTRANSFERASE COMPLEX SUBUNIT ASH2"/>
    <property type="match status" value="1"/>
</dbReference>
<dbReference type="Proteomes" id="UP000245783">
    <property type="component" value="Unassembled WGS sequence"/>
</dbReference>
<evidence type="ECO:0000313" key="6">
    <source>
        <dbReference type="EMBL" id="PWN45242.1"/>
    </source>
</evidence>
<dbReference type="PANTHER" id="PTHR10598:SF0">
    <property type="entry name" value="SET1_ASH2 HISTONE METHYLTRANSFERASE COMPLEX SUBUNIT ASH2"/>
    <property type="match status" value="1"/>
</dbReference>
<sequence length="423" mass="45973">EIIPHPPLLPTIGSATLFSPTNTPLNRNGWRYTPAGPASSLLPQTVYRTLEQEPAGVHWSWADRSAFTKMSADADVVSADKGFRSARANVPVRHGAWYVEVHILEPEVLVQGVGALGALPAPARDGPHVRLGWARREAPLNAPAGFDGYSYGYRSATGERVWLSRPGAYGKPFGPGDVIGLWIRLPMPDQHKEDRPSHEKLGVETVIRRKRIPIRYRGQVYFEQLEYAPTKEMEALAEQSKKGLHRWNAPSSTDAQSGAAEIETAALSGHSTAKASQPSSSRPLSDLGPHSRIGFVLNGEPQGIAFDHLFDFRPLKRPTTTAQEAAANGKKKTTSIMKSRENHADDGSLGYFPFVSCYGGARAKIVADPDHWAFPPSVDLEAQLEIAGLGPSSGGPSSGSLPSWQGLSARYGEYMAEQWVLDQ</sequence>
<organism evidence="6 7">
    <name type="scientific">Ceraceosorus guamensis</name>
    <dbReference type="NCBI Taxonomy" id="1522189"/>
    <lineage>
        <taxon>Eukaryota</taxon>
        <taxon>Fungi</taxon>
        <taxon>Dikarya</taxon>
        <taxon>Basidiomycota</taxon>
        <taxon>Ustilaginomycotina</taxon>
        <taxon>Exobasidiomycetes</taxon>
        <taxon>Ceraceosorales</taxon>
        <taxon>Ceraceosoraceae</taxon>
        <taxon>Ceraceosorus</taxon>
    </lineage>
</organism>
<keyword evidence="2" id="KW-0539">Nucleus</keyword>
<dbReference type="GO" id="GO:0000976">
    <property type="term" value="F:transcription cis-regulatory region binding"/>
    <property type="evidence" value="ECO:0007669"/>
    <property type="project" value="TreeGrafter"/>
</dbReference>
<dbReference type="RefSeq" id="XP_025372402.1">
    <property type="nucleotide sequence ID" value="XM_025511548.1"/>
</dbReference>
<dbReference type="Pfam" id="PF00622">
    <property type="entry name" value="SPRY"/>
    <property type="match status" value="1"/>
</dbReference>
<evidence type="ECO:0000256" key="3">
    <source>
        <dbReference type="ARBA" id="ARBA00038149"/>
    </source>
</evidence>
<dbReference type="AlphaFoldDB" id="A0A316W659"/>
<gene>
    <name evidence="6" type="ORF">IE81DRAFT_282802</name>
</gene>
<feature type="region of interest" description="Disordered" evidence="4">
    <location>
        <begin position="267"/>
        <end position="287"/>
    </location>
</feature>
<name>A0A316W659_9BASI</name>
<protein>
    <recommendedName>
        <fullName evidence="5">B30.2/SPRY domain-containing protein</fullName>
    </recommendedName>
</protein>
<evidence type="ECO:0000256" key="1">
    <source>
        <dbReference type="ARBA" id="ARBA00004123"/>
    </source>
</evidence>
<feature type="non-terminal residue" evidence="6">
    <location>
        <position position="423"/>
    </location>
</feature>
<dbReference type="InterPro" id="IPR013320">
    <property type="entry name" value="ConA-like_dom_sf"/>
</dbReference>
<dbReference type="OrthoDB" id="10266026at2759"/>
<dbReference type="GO" id="GO:0048188">
    <property type="term" value="C:Set1C/COMPASS complex"/>
    <property type="evidence" value="ECO:0007669"/>
    <property type="project" value="InterPro"/>
</dbReference>
<dbReference type="InterPro" id="IPR043136">
    <property type="entry name" value="B30.2/SPRY_sf"/>
</dbReference>
<dbReference type="SUPFAM" id="SSF49899">
    <property type="entry name" value="Concanavalin A-like lectins/glucanases"/>
    <property type="match status" value="1"/>
</dbReference>
<feature type="domain" description="B30.2/SPRY" evidence="5">
    <location>
        <begin position="37"/>
        <end position="234"/>
    </location>
</feature>
<feature type="compositionally biased region" description="Polar residues" evidence="4">
    <location>
        <begin position="269"/>
        <end position="283"/>
    </location>
</feature>
<dbReference type="GeneID" id="37033418"/>
<reference evidence="6 7" key="1">
    <citation type="journal article" date="2018" name="Mol. Biol. Evol.">
        <title>Broad Genomic Sampling Reveals a Smut Pathogenic Ancestry of the Fungal Clade Ustilaginomycotina.</title>
        <authorList>
            <person name="Kijpornyongpan T."/>
            <person name="Mondo S.J."/>
            <person name="Barry K."/>
            <person name="Sandor L."/>
            <person name="Lee J."/>
            <person name="Lipzen A."/>
            <person name="Pangilinan J."/>
            <person name="LaButti K."/>
            <person name="Hainaut M."/>
            <person name="Henrissat B."/>
            <person name="Grigoriev I.V."/>
            <person name="Spatafora J.W."/>
            <person name="Aime M.C."/>
        </authorList>
    </citation>
    <scope>NUCLEOTIDE SEQUENCE [LARGE SCALE GENOMIC DNA]</scope>
    <source>
        <strain evidence="6 7">MCA 4658</strain>
    </source>
</reference>
<accession>A0A316W659</accession>
<comment type="subcellular location">
    <subcellularLocation>
        <location evidence="1">Nucleus</location>
    </subcellularLocation>
</comment>
<dbReference type="InterPro" id="IPR001870">
    <property type="entry name" value="B30.2/SPRY"/>
</dbReference>
<evidence type="ECO:0000256" key="2">
    <source>
        <dbReference type="ARBA" id="ARBA00023242"/>
    </source>
</evidence>
<proteinExistence type="inferred from homology"/>
<evidence type="ECO:0000313" key="7">
    <source>
        <dbReference type="Proteomes" id="UP000245783"/>
    </source>
</evidence>
<evidence type="ECO:0000256" key="4">
    <source>
        <dbReference type="SAM" id="MobiDB-lite"/>
    </source>
</evidence>
<feature type="non-terminal residue" evidence="6">
    <location>
        <position position="1"/>
    </location>
</feature>
<dbReference type="InParanoid" id="A0A316W659"/>
<dbReference type="CDD" id="cd12872">
    <property type="entry name" value="SPRY_Ash2"/>
    <property type="match status" value="1"/>
</dbReference>
<dbReference type="InterPro" id="IPR037353">
    <property type="entry name" value="ASH2"/>
</dbReference>
<evidence type="ECO:0000259" key="5">
    <source>
        <dbReference type="PROSITE" id="PS50188"/>
    </source>
</evidence>
<dbReference type="PROSITE" id="PS50188">
    <property type="entry name" value="B302_SPRY"/>
    <property type="match status" value="1"/>
</dbReference>